<evidence type="ECO:0000256" key="7">
    <source>
        <dbReference type="ARBA" id="ARBA00022801"/>
    </source>
</evidence>
<dbReference type="CDD" id="cd02696">
    <property type="entry name" value="MurNAc-LAA"/>
    <property type="match status" value="1"/>
</dbReference>
<dbReference type="SUPFAM" id="SSF53187">
    <property type="entry name" value="Zn-dependent exopeptidases"/>
    <property type="match status" value="1"/>
</dbReference>
<evidence type="ECO:0000256" key="4">
    <source>
        <dbReference type="ARBA" id="ARBA00011901"/>
    </source>
</evidence>
<evidence type="ECO:0000256" key="3">
    <source>
        <dbReference type="ARBA" id="ARBA00010860"/>
    </source>
</evidence>
<accession>A0A2S7UU84</accession>
<dbReference type="Proteomes" id="UP000239007">
    <property type="component" value="Unassembled WGS sequence"/>
</dbReference>
<dbReference type="Pfam" id="PF01476">
    <property type="entry name" value="LysM"/>
    <property type="match status" value="1"/>
</dbReference>
<evidence type="ECO:0000313" key="11">
    <source>
        <dbReference type="EMBL" id="PQJ53082.1"/>
    </source>
</evidence>
<dbReference type="EC" id="3.5.1.28" evidence="4"/>
<keyword evidence="6" id="KW-0574">Periplasm</keyword>
<proteinExistence type="inferred from homology"/>
<dbReference type="Gene3D" id="3.40.630.40">
    <property type="entry name" value="Zn-dependent exopeptidases"/>
    <property type="match status" value="1"/>
</dbReference>
<dbReference type="PANTHER" id="PTHR30404:SF6">
    <property type="entry name" value="N-ACETYLMURAMOYL-L-ALANINE AMIDASE AMIB"/>
    <property type="match status" value="1"/>
</dbReference>
<dbReference type="InterPro" id="IPR002508">
    <property type="entry name" value="MurNAc-LAA_cat"/>
</dbReference>
<keyword evidence="8" id="KW-0961">Cell wall biogenesis/degradation</keyword>
<evidence type="ECO:0000256" key="6">
    <source>
        <dbReference type="ARBA" id="ARBA00022764"/>
    </source>
</evidence>
<dbReference type="InterPro" id="IPR021731">
    <property type="entry name" value="AMIN_dom"/>
</dbReference>
<dbReference type="OrthoDB" id="9806267at2"/>
<dbReference type="AlphaFoldDB" id="A0A2S7UU84"/>
<comment type="similarity">
    <text evidence="3">Belongs to the N-acetylmuramoyl-L-alanine amidase 3 family.</text>
</comment>
<dbReference type="GO" id="GO:0071555">
    <property type="term" value="P:cell wall organization"/>
    <property type="evidence" value="ECO:0007669"/>
    <property type="project" value="UniProtKB-KW"/>
</dbReference>
<evidence type="ECO:0000256" key="5">
    <source>
        <dbReference type="ARBA" id="ARBA00022729"/>
    </source>
</evidence>
<dbReference type="GO" id="GO:0008745">
    <property type="term" value="F:N-acetylmuramoyl-L-alanine amidase activity"/>
    <property type="evidence" value="ECO:0007669"/>
    <property type="project" value="UniProtKB-EC"/>
</dbReference>
<dbReference type="SMART" id="SM00257">
    <property type="entry name" value="LysM"/>
    <property type="match status" value="1"/>
</dbReference>
<evidence type="ECO:0000256" key="9">
    <source>
        <dbReference type="ARBA" id="ARBA00074581"/>
    </source>
</evidence>
<keyword evidence="12" id="KW-1185">Reference proteome</keyword>
<dbReference type="PROSITE" id="PS51782">
    <property type="entry name" value="LYSM"/>
    <property type="match status" value="1"/>
</dbReference>
<sequence>MWLNSAIRILLINSLLVMTVGFSTPAIAAKTVKNVRVWPSPDSTRVVLDLTQSIEYSYFMLSNPERLVLDLKGTGINANLSNLAESSDILKNIRSATKHKTDSRLVFDLSQKIEPIIFALKPTAPYGNRLVIDLMDTKAKVAETKKKIESDRNIIIAIDAGHGGEDPGSIGSHGNYEKRVTYAIAKKLEKLITKQPGLTAVMTRTGDYYVSLHGRTEKARKANADLLISIHADAYTSPKPAGAAVWTLSPRRANSEIGKWLEKKEKHSELLGGAGEAIKSTTTEKYLARTLLDMSMDHSMDQGYLIAKEILGELKGITQLHKRTPQSASFGVLKSPDIPSILVETGFISNPKEEKLLTNNWFQNKMAHSIFNAVDSYYRKNPPDGSYFAKYKNLKHKVKSGESLSLVAQNYKVTVSKIKEANNLRNNSIKVGQVLSIPQS</sequence>
<dbReference type="SUPFAM" id="SSF54106">
    <property type="entry name" value="LysM domain"/>
    <property type="match status" value="1"/>
</dbReference>
<dbReference type="Gene3D" id="2.60.40.3500">
    <property type="match status" value="1"/>
</dbReference>
<dbReference type="Gene3D" id="3.10.350.10">
    <property type="entry name" value="LysM domain"/>
    <property type="match status" value="1"/>
</dbReference>
<evidence type="ECO:0000256" key="8">
    <source>
        <dbReference type="ARBA" id="ARBA00023316"/>
    </source>
</evidence>
<dbReference type="FunFam" id="3.40.630.40:FF:000001">
    <property type="entry name" value="N-acetylmuramoyl-L-alanine amidase"/>
    <property type="match status" value="1"/>
</dbReference>
<evidence type="ECO:0000256" key="1">
    <source>
        <dbReference type="ARBA" id="ARBA00001561"/>
    </source>
</evidence>
<dbReference type="CDD" id="cd00118">
    <property type="entry name" value="LysM"/>
    <property type="match status" value="1"/>
</dbReference>
<comment type="catalytic activity">
    <reaction evidence="1">
        <text>Hydrolyzes the link between N-acetylmuramoyl residues and L-amino acid residues in certain cell-wall glycopeptides.</text>
        <dbReference type="EC" id="3.5.1.28"/>
    </reaction>
</comment>
<organism evidence="11 12">
    <name type="scientific">Psychrosphaera saromensis</name>
    <dbReference type="NCBI Taxonomy" id="716813"/>
    <lineage>
        <taxon>Bacteria</taxon>
        <taxon>Pseudomonadati</taxon>
        <taxon>Pseudomonadota</taxon>
        <taxon>Gammaproteobacteria</taxon>
        <taxon>Alteromonadales</taxon>
        <taxon>Pseudoalteromonadaceae</taxon>
        <taxon>Psychrosphaera</taxon>
    </lineage>
</organism>
<gene>
    <name evidence="11" type="ORF">BTO11_05025</name>
</gene>
<dbReference type="Pfam" id="PF11741">
    <property type="entry name" value="AMIN"/>
    <property type="match status" value="1"/>
</dbReference>
<comment type="caution">
    <text evidence="11">The sequence shown here is derived from an EMBL/GenBank/DDBJ whole genome shotgun (WGS) entry which is preliminary data.</text>
</comment>
<dbReference type="SMART" id="SM00646">
    <property type="entry name" value="Ami_3"/>
    <property type="match status" value="1"/>
</dbReference>
<dbReference type="PANTHER" id="PTHR30404">
    <property type="entry name" value="N-ACETYLMURAMOYL-L-ALANINE AMIDASE"/>
    <property type="match status" value="1"/>
</dbReference>
<evidence type="ECO:0000256" key="2">
    <source>
        <dbReference type="ARBA" id="ARBA00004418"/>
    </source>
</evidence>
<comment type="subcellular location">
    <subcellularLocation>
        <location evidence="2">Periplasm</location>
    </subcellularLocation>
</comment>
<dbReference type="InterPro" id="IPR018392">
    <property type="entry name" value="LysM"/>
</dbReference>
<keyword evidence="7" id="KW-0378">Hydrolase</keyword>
<dbReference type="InterPro" id="IPR050695">
    <property type="entry name" value="N-acetylmuramoyl_amidase_3"/>
</dbReference>
<protein>
    <recommendedName>
        <fullName evidence="9">N-acetylmuramoyl-L-alanine amidase AmiC</fullName>
        <ecNumber evidence="4">3.5.1.28</ecNumber>
    </recommendedName>
</protein>
<dbReference type="GO" id="GO:0030288">
    <property type="term" value="C:outer membrane-bounded periplasmic space"/>
    <property type="evidence" value="ECO:0007669"/>
    <property type="project" value="TreeGrafter"/>
</dbReference>
<name>A0A2S7UU84_9GAMM</name>
<evidence type="ECO:0000313" key="12">
    <source>
        <dbReference type="Proteomes" id="UP000239007"/>
    </source>
</evidence>
<dbReference type="Pfam" id="PF01520">
    <property type="entry name" value="Amidase_3"/>
    <property type="match status" value="1"/>
</dbReference>
<dbReference type="EMBL" id="MSCH01000003">
    <property type="protein sequence ID" value="PQJ53082.1"/>
    <property type="molecule type" value="Genomic_DNA"/>
</dbReference>
<dbReference type="GO" id="GO:0009253">
    <property type="term" value="P:peptidoglycan catabolic process"/>
    <property type="evidence" value="ECO:0007669"/>
    <property type="project" value="InterPro"/>
</dbReference>
<dbReference type="InterPro" id="IPR036779">
    <property type="entry name" value="LysM_dom_sf"/>
</dbReference>
<evidence type="ECO:0000259" key="10">
    <source>
        <dbReference type="PROSITE" id="PS51782"/>
    </source>
</evidence>
<keyword evidence="5" id="KW-0732">Signal</keyword>
<reference evidence="11 12" key="1">
    <citation type="submission" date="2016-12" db="EMBL/GenBank/DDBJ databases">
        <title>Diversity of luminous bacteria.</title>
        <authorList>
            <person name="Yoshizawa S."/>
            <person name="Kogure K."/>
        </authorList>
    </citation>
    <scope>NUCLEOTIDE SEQUENCE [LARGE SCALE GENOMIC DNA]</scope>
    <source>
        <strain evidence="11 12">SA4-48</strain>
    </source>
</reference>
<feature type="domain" description="LysM" evidence="10">
    <location>
        <begin position="394"/>
        <end position="437"/>
    </location>
</feature>